<dbReference type="GO" id="GO:0043190">
    <property type="term" value="C:ATP-binding cassette (ABC) transporter complex"/>
    <property type="evidence" value="ECO:0007669"/>
    <property type="project" value="InterPro"/>
</dbReference>
<dbReference type="RefSeq" id="WP_091531406.1">
    <property type="nucleotide sequence ID" value="NZ_LT629772.1"/>
</dbReference>
<evidence type="ECO:0000313" key="6">
    <source>
        <dbReference type="Proteomes" id="UP000199103"/>
    </source>
</evidence>
<dbReference type="CDD" id="cd08494">
    <property type="entry name" value="PBP2_NikA_DppA_OppA_like_6"/>
    <property type="match status" value="1"/>
</dbReference>
<keyword evidence="6" id="KW-1185">Reference proteome</keyword>
<name>A0A1H2APS6_9ACTN</name>
<evidence type="ECO:0000313" key="5">
    <source>
        <dbReference type="EMBL" id="SDT47914.1"/>
    </source>
</evidence>
<dbReference type="Proteomes" id="UP000199103">
    <property type="component" value="Chromosome I"/>
</dbReference>
<proteinExistence type="predicted"/>
<dbReference type="AlphaFoldDB" id="A0A1H2APS6"/>
<feature type="region of interest" description="Disordered" evidence="2">
    <location>
        <begin position="1"/>
        <end position="22"/>
    </location>
</feature>
<keyword evidence="3" id="KW-0472">Membrane</keyword>
<dbReference type="STRING" id="630515.SAMN04489812_6124"/>
<feature type="compositionally biased region" description="Polar residues" evidence="2">
    <location>
        <begin position="1"/>
        <end position="19"/>
    </location>
</feature>
<protein>
    <submittedName>
        <fullName evidence="5">Peptide/nickel transport system substrate-binding protein</fullName>
    </submittedName>
</protein>
<keyword evidence="1" id="KW-0732">Signal</keyword>
<organism evidence="5 6">
    <name type="scientific">Microlunatus soli</name>
    <dbReference type="NCBI Taxonomy" id="630515"/>
    <lineage>
        <taxon>Bacteria</taxon>
        <taxon>Bacillati</taxon>
        <taxon>Actinomycetota</taxon>
        <taxon>Actinomycetes</taxon>
        <taxon>Propionibacteriales</taxon>
        <taxon>Propionibacteriaceae</taxon>
        <taxon>Microlunatus</taxon>
    </lineage>
</organism>
<evidence type="ECO:0000259" key="4">
    <source>
        <dbReference type="Pfam" id="PF00496"/>
    </source>
</evidence>
<dbReference type="Gene3D" id="3.10.105.10">
    <property type="entry name" value="Dipeptide-binding Protein, Domain 3"/>
    <property type="match status" value="1"/>
</dbReference>
<dbReference type="PANTHER" id="PTHR30290:SF38">
    <property type="entry name" value="D,D-DIPEPTIDE-BINDING PERIPLASMIC PROTEIN DDPA-RELATED"/>
    <property type="match status" value="1"/>
</dbReference>
<keyword evidence="3" id="KW-0812">Transmembrane</keyword>
<feature type="transmembrane region" description="Helical" evidence="3">
    <location>
        <begin position="27"/>
        <end position="47"/>
    </location>
</feature>
<dbReference type="GO" id="GO:0042597">
    <property type="term" value="C:periplasmic space"/>
    <property type="evidence" value="ECO:0007669"/>
    <property type="project" value="UniProtKB-ARBA"/>
</dbReference>
<accession>A0A1H2APS6</accession>
<sequence>MSTTAEQPTRSPQTGVSRGTRSRAATIGAGAILSVLLLVVTACSAGAGDSGGGNPSGGAADQTLSIGLGAAPANLDMTQTAGAAIPQALMYNVYEGLVKLDGNADVQPLLAKSWKISDDGLSYDFTLQSGVKFSNGDPFDADVVKSNLDAVPDWKANTPTVLSAIKSVQAVSPTEVKINLKQPDNNLLFWLAGPLGAMFSPKAKDDLANSAIGTGPYLMDKYNRGESLILKRNDSYWGTKAKLSRATLRYYSDANAPVNALRSGDLDAVYQSQAADQVKQFQSDQQFTVQIGVTTGITVMSMNNAKPPFDDKRVRQAIIYGVDRNAVNTTSTNGLGKVLGGPVPPTDPWYTDLSKKYPYDPAKARQLLKAAGKSKLSVDFNVPSLPYAQTIAQVVKSDLAKIGVTANLHTQEFPAVWLDKTYTKHDYDLTVINHVEARNVFNYANPDYYWSYRNKAVQKELNDAVAAPDKEQFTSRMKTAVNGIVDDAAADWLYNAPNIVIAKKSVTGLGANDTGVSLDLTKTGNPS</sequence>
<dbReference type="InterPro" id="IPR030678">
    <property type="entry name" value="Peptide/Ni-bd"/>
</dbReference>
<dbReference type="GO" id="GO:1904680">
    <property type="term" value="F:peptide transmembrane transporter activity"/>
    <property type="evidence" value="ECO:0007669"/>
    <property type="project" value="TreeGrafter"/>
</dbReference>
<dbReference type="EMBL" id="LT629772">
    <property type="protein sequence ID" value="SDT47914.1"/>
    <property type="molecule type" value="Genomic_DNA"/>
</dbReference>
<evidence type="ECO:0000256" key="2">
    <source>
        <dbReference type="SAM" id="MobiDB-lite"/>
    </source>
</evidence>
<dbReference type="PANTHER" id="PTHR30290">
    <property type="entry name" value="PERIPLASMIC BINDING COMPONENT OF ABC TRANSPORTER"/>
    <property type="match status" value="1"/>
</dbReference>
<dbReference type="GO" id="GO:0015833">
    <property type="term" value="P:peptide transport"/>
    <property type="evidence" value="ECO:0007669"/>
    <property type="project" value="TreeGrafter"/>
</dbReference>
<dbReference type="InterPro" id="IPR000914">
    <property type="entry name" value="SBP_5_dom"/>
</dbReference>
<dbReference type="PIRSF" id="PIRSF002741">
    <property type="entry name" value="MppA"/>
    <property type="match status" value="1"/>
</dbReference>
<dbReference type="SUPFAM" id="SSF53850">
    <property type="entry name" value="Periplasmic binding protein-like II"/>
    <property type="match status" value="1"/>
</dbReference>
<dbReference type="OrthoDB" id="9796817at2"/>
<dbReference type="InterPro" id="IPR039424">
    <property type="entry name" value="SBP_5"/>
</dbReference>
<evidence type="ECO:0000256" key="3">
    <source>
        <dbReference type="SAM" id="Phobius"/>
    </source>
</evidence>
<gene>
    <name evidence="5" type="ORF">SAMN04489812_6124</name>
</gene>
<dbReference type="Pfam" id="PF00496">
    <property type="entry name" value="SBP_bac_5"/>
    <property type="match status" value="1"/>
</dbReference>
<keyword evidence="3" id="KW-1133">Transmembrane helix</keyword>
<reference evidence="5 6" key="1">
    <citation type="submission" date="2016-10" db="EMBL/GenBank/DDBJ databases">
        <authorList>
            <person name="de Groot N.N."/>
        </authorList>
    </citation>
    <scope>NUCLEOTIDE SEQUENCE [LARGE SCALE GENOMIC DNA]</scope>
    <source>
        <strain evidence="5 6">DSM 21800</strain>
    </source>
</reference>
<dbReference type="Gene3D" id="3.40.190.10">
    <property type="entry name" value="Periplasmic binding protein-like II"/>
    <property type="match status" value="1"/>
</dbReference>
<evidence type="ECO:0000256" key="1">
    <source>
        <dbReference type="ARBA" id="ARBA00022729"/>
    </source>
</evidence>
<feature type="domain" description="Solute-binding protein family 5" evidence="4">
    <location>
        <begin position="106"/>
        <end position="435"/>
    </location>
</feature>